<dbReference type="OrthoDB" id="6144703at2759"/>
<dbReference type="CTD" id="6755439"/>
<keyword evidence="8" id="KW-1185">Reference proteome</keyword>
<dbReference type="InterPro" id="IPR050348">
    <property type="entry name" value="Protein-Tyr_Phosphatase"/>
</dbReference>
<dbReference type="GeneID" id="6755439"/>
<dbReference type="FunCoup" id="B3S1F1">
    <property type="interactions" value="1633"/>
</dbReference>
<feature type="domain" description="Tyrosine specific protein phosphatases" evidence="6">
    <location>
        <begin position="206"/>
        <end position="277"/>
    </location>
</feature>
<dbReference type="CDD" id="cd00047">
    <property type="entry name" value="PTPc"/>
    <property type="match status" value="1"/>
</dbReference>
<proteinExistence type="predicted"/>
<dbReference type="SMART" id="SM00404">
    <property type="entry name" value="PTPc_motif"/>
    <property type="match status" value="2"/>
</dbReference>
<accession>B3S1F1</accession>
<dbReference type="SUPFAM" id="SSF52799">
    <property type="entry name" value="(Phosphotyrosine protein) phosphatases II"/>
    <property type="match status" value="2"/>
</dbReference>
<keyword evidence="3" id="KW-0904">Protein phosphatase</keyword>
<reference evidence="7 8" key="1">
    <citation type="journal article" date="2008" name="Nature">
        <title>The Trichoplax genome and the nature of placozoans.</title>
        <authorList>
            <person name="Srivastava M."/>
            <person name="Begovic E."/>
            <person name="Chapman J."/>
            <person name="Putnam N.H."/>
            <person name="Hellsten U."/>
            <person name="Kawashima T."/>
            <person name="Kuo A."/>
            <person name="Mitros T."/>
            <person name="Salamov A."/>
            <person name="Carpenter M.L."/>
            <person name="Signorovitch A.Y."/>
            <person name="Moreno M.A."/>
            <person name="Kamm K."/>
            <person name="Grimwood J."/>
            <person name="Schmutz J."/>
            <person name="Shapiro H."/>
            <person name="Grigoriev I.V."/>
            <person name="Buss L.W."/>
            <person name="Schierwater B."/>
            <person name="Dellaporta S.L."/>
            <person name="Rokhsar D.S."/>
        </authorList>
    </citation>
    <scope>NUCLEOTIDE SEQUENCE [LARGE SCALE GENOMIC DNA]</scope>
    <source>
        <strain evidence="7 8">Grell-BS-1999</strain>
    </source>
</reference>
<dbReference type="SMART" id="SM00194">
    <property type="entry name" value="PTPc"/>
    <property type="match status" value="2"/>
</dbReference>
<dbReference type="PROSITE" id="PS50056">
    <property type="entry name" value="TYR_PHOSPHATASE_2"/>
    <property type="match status" value="2"/>
</dbReference>
<dbReference type="InParanoid" id="B3S1F1"/>
<dbReference type="InterPro" id="IPR000387">
    <property type="entry name" value="Tyr_Pase_dom"/>
</dbReference>
<dbReference type="InterPro" id="IPR029021">
    <property type="entry name" value="Prot-tyrosine_phosphatase-like"/>
</dbReference>
<dbReference type="Pfam" id="PF00102">
    <property type="entry name" value="Y_phosphatase"/>
    <property type="match status" value="2"/>
</dbReference>
<dbReference type="PROSITE" id="PS50055">
    <property type="entry name" value="TYR_PHOSPHATASE_PTP"/>
    <property type="match status" value="2"/>
</dbReference>
<evidence type="ECO:0000259" key="6">
    <source>
        <dbReference type="PROSITE" id="PS50056"/>
    </source>
</evidence>
<gene>
    <name evidence="7" type="ORF">TRIADDRAFT_27501</name>
</gene>
<dbReference type="Proteomes" id="UP000009022">
    <property type="component" value="Unassembled WGS sequence"/>
</dbReference>
<evidence type="ECO:0000256" key="2">
    <source>
        <dbReference type="ARBA" id="ARBA00022801"/>
    </source>
</evidence>
<dbReference type="GO" id="GO:0004725">
    <property type="term" value="F:protein tyrosine phosphatase activity"/>
    <property type="evidence" value="ECO:0000318"/>
    <property type="project" value="GO_Central"/>
</dbReference>
<dbReference type="eggNOG" id="KOG4228">
    <property type="taxonomic scope" value="Eukaryota"/>
</dbReference>
<organism evidence="7 8">
    <name type="scientific">Trichoplax adhaerens</name>
    <name type="common">Trichoplax reptans</name>
    <dbReference type="NCBI Taxonomy" id="10228"/>
    <lineage>
        <taxon>Eukaryota</taxon>
        <taxon>Metazoa</taxon>
        <taxon>Placozoa</taxon>
        <taxon>Uniplacotomia</taxon>
        <taxon>Trichoplacea</taxon>
        <taxon>Trichoplacidae</taxon>
        <taxon>Trichoplax</taxon>
    </lineage>
</organism>
<dbReference type="STRING" id="10228.B3S1F1"/>
<dbReference type="Gene3D" id="3.90.190.10">
    <property type="entry name" value="Protein tyrosine phosphatase superfamily"/>
    <property type="match status" value="2"/>
</dbReference>
<evidence type="ECO:0000256" key="4">
    <source>
        <dbReference type="ARBA" id="ARBA00051722"/>
    </source>
</evidence>
<protein>
    <recommendedName>
        <fullName evidence="1">protein-tyrosine-phosphatase</fullName>
        <ecNumber evidence="1">3.1.3.48</ecNumber>
    </recommendedName>
</protein>
<feature type="domain" description="Tyrosine-protein phosphatase" evidence="5">
    <location>
        <begin position="27"/>
        <end position="286"/>
    </location>
</feature>
<dbReference type="PRINTS" id="PR00700">
    <property type="entry name" value="PRTYPHPHTASE"/>
</dbReference>
<evidence type="ECO:0000256" key="3">
    <source>
        <dbReference type="ARBA" id="ARBA00022912"/>
    </source>
</evidence>
<dbReference type="PROSITE" id="PS00383">
    <property type="entry name" value="TYR_PHOSPHATASE_1"/>
    <property type="match status" value="2"/>
</dbReference>
<evidence type="ECO:0000313" key="8">
    <source>
        <dbReference type="Proteomes" id="UP000009022"/>
    </source>
</evidence>
<dbReference type="InterPro" id="IPR003595">
    <property type="entry name" value="Tyr_Pase_cat"/>
</dbReference>
<dbReference type="EMBL" id="DS985247">
    <property type="protein sequence ID" value="EDV23316.1"/>
    <property type="molecule type" value="Genomic_DNA"/>
</dbReference>
<dbReference type="AlphaFoldDB" id="B3S1F1"/>
<dbReference type="KEGG" id="tad:TRIADDRAFT_27501"/>
<dbReference type="HOGENOM" id="CLU_001645_8_0_1"/>
<dbReference type="FunFam" id="3.90.190.10:FF:000042">
    <property type="entry name" value="receptor-type tyrosine-protein phosphatase C isoform X1"/>
    <property type="match status" value="1"/>
</dbReference>
<evidence type="ECO:0000256" key="1">
    <source>
        <dbReference type="ARBA" id="ARBA00013064"/>
    </source>
</evidence>
<dbReference type="InterPro" id="IPR016130">
    <property type="entry name" value="Tyr_Pase_AS"/>
</dbReference>
<dbReference type="RefSeq" id="XP_002114226.1">
    <property type="nucleotide sequence ID" value="XM_002114190.1"/>
</dbReference>
<dbReference type="GO" id="GO:0007165">
    <property type="term" value="P:signal transduction"/>
    <property type="evidence" value="ECO:0000318"/>
    <property type="project" value="GO_Central"/>
</dbReference>
<evidence type="ECO:0000313" key="7">
    <source>
        <dbReference type="EMBL" id="EDV23316.1"/>
    </source>
</evidence>
<dbReference type="InterPro" id="IPR000242">
    <property type="entry name" value="PTP_cat"/>
</dbReference>
<dbReference type="PhylomeDB" id="B3S1F1"/>
<comment type="catalytic activity">
    <reaction evidence="4">
        <text>O-phospho-L-tyrosyl-[protein] + H2O = L-tyrosyl-[protein] + phosphate</text>
        <dbReference type="Rhea" id="RHEA:10684"/>
        <dbReference type="Rhea" id="RHEA-COMP:10136"/>
        <dbReference type="Rhea" id="RHEA-COMP:20101"/>
        <dbReference type="ChEBI" id="CHEBI:15377"/>
        <dbReference type="ChEBI" id="CHEBI:43474"/>
        <dbReference type="ChEBI" id="CHEBI:46858"/>
        <dbReference type="ChEBI" id="CHEBI:61978"/>
        <dbReference type="EC" id="3.1.3.48"/>
    </reaction>
</comment>
<sequence length="608" mass="70263">MNIFPPVPVSSFCEYVKYLAENKNLRFKRQFETIQRSRPLPCLDAIQESNQSKNRYSSVLPYDYSRVVLQEKDDIPGSDYINASYIQGHKKENAYIACQGTPLEDTVNDFWRMIWEQNSSSIIMISNSESGRQRQNYVQYWPGQVITHYGDDGSISMFYTVCQFIVINIGFYLQYTNGESMSRKIRHFHFLAWPDHGVPERLKPFILFLKRVKALSEKDEGPMIVHCGAGIGRTGTFICINILLNRLLDDKILDVYSCVTLLRSQRASVVQTWEQYKFIHDILVEWIFSGETEVQLSKLRRHINNLLKANHSSITELQQEFKQLQTSSELAQFPASTTLQNLPKNRSMTIFPFEFNRIILSNTAEDSDYINASFIEGFKCPENFIVTQAPLHNTVNHFWQMIWDNKVEIIVNLTELKEGLAVTQSSHACYYPSQVSEEIVRYHTFTIKNIGETKREDHRYSICQLEVSNANDNCIRNIKLFRFLAWPEDSVPSGTKSILSFIYKVMENVPTKNQDPILVHCSNGGGRSGVFCALWSMMKRAKVEKIADVYQTVKYYREQRSGMVSTLDQYEFCYRALDSHIRISRHLMSSNSSLYNPGLAESVAVVID</sequence>
<dbReference type="PANTHER" id="PTHR19134:SF559">
    <property type="entry name" value="TYROSINE-PROTEIN PHOSPHATASE DOMAIN-CONTAINING PROTEIN"/>
    <property type="match status" value="1"/>
</dbReference>
<name>B3S1F1_TRIAD</name>
<dbReference type="OMA" id="TFICINI"/>
<evidence type="ECO:0000259" key="5">
    <source>
        <dbReference type="PROSITE" id="PS50055"/>
    </source>
</evidence>
<feature type="domain" description="Tyrosine specific protein phosphatases" evidence="6">
    <location>
        <begin position="496"/>
        <end position="571"/>
    </location>
</feature>
<dbReference type="PANTHER" id="PTHR19134">
    <property type="entry name" value="RECEPTOR-TYPE TYROSINE-PROTEIN PHOSPHATASE"/>
    <property type="match status" value="1"/>
</dbReference>
<dbReference type="FunFam" id="3.90.190.10:FF:000102">
    <property type="entry name" value="Receptor-type tyrosine-protein phosphatase"/>
    <property type="match status" value="1"/>
</dbReference>
<keyword evidence="2" id="KW-0378">Hydrolase</keyword>
<feature type="domain" description="Tyrosine-protein phosphatase" evidence="5">
    <location>
        <begin position="317"/>
        <end position="580"/>
    </location>
</feature>
<dbReference type="EC" id="3.1.3.48" evidence="1"/>